<sequence length="133" mass="14369">MVLISTDSTLGVGARASFFFVHVAYYSFSLHCSLITIVPGRFSSAIPPSSHNVSKKEAQSSRGFGVIRASESNGASTDDSSDEKVPANNLLERSPDSEEDDEEIEQDPGCRSLYLENTAFPTSGCCKSKVIRQ</sequence>
<keyword evidence="3" id="KW-1185">Reference proteome</keyword>
<dbReference type="AlphaFoldDB" id="A0A8X6SAV5"/>
<comment type="caution">
    <text evidence="2">The sequence shown here is derived from an EMBL/GenBank/DDBJ whole genome shotgun (WGS) entry which is preliminary data.</text>
</comment>
<proteinExistence type="predicted"/>
<accession>A0A8X6SAV5</accession>
<protein>
    <submittedName>
        <fullName evidence="2">Uncharacterized protein</fullName>
    </submittedName>
</protein>
<dbReference type="EMBL" id="BMAU01021292">
    <property type="protein sequence ID" value="GFY09746.1"/>
    <property type="molecule type" value="Genomic_DNA"/>
</dbReference>
<reference evidence="2" key="1">
    <citation type="submission" date="2020-08" db="EMBL/GenBank/DDBJ databases">
        <title>Multicomponent nature underlies the extraordinary mechanical properties of spider dragline silk.</title>
        <authorList>
            <person name="Kono N."/>
            <person name="Nakamura H."/>
            <person name="Mori M."/>
            <person name="Yoshida Y."/>
            <person name="Ohtoshi R."/>
            <person name="Malay A.D."/>
            <person name="Moran D.A.P."/>
            <person name="Tomita M."/>
            <person name="Numata K."/>
            <person name="Arakawa K."/>
        </authorList>
    </citation>
    <scope>NUCLEOTIDE SEQUENCE</scope>
</reference>
<evidence type="ECO:0000313" key="3">
    <source>
        <dbReference type="Proteomes" id="UP000887159"/>
    </source>
</evidence>
<feature type="compositionally biased region" description="Acidic residues" evidence="1">
    <location>
        <begin position="97"/>
        <end position="106"/>
    </location>
</feature>
<name>A0A8X6SAV5_TRICX</name>
<gene>
    <name evidence="2" type="ORF">TNCV_3697081</name>
</gene>
<evidence type="ECO:0000256" key="1">
    <source>
        <dbReference type="SAM" id="MobiDB-lite"/>
    </source>
</evidence>
<feature type="region of interest" description="Disordered" evidence="1">
    <location>
        <begin position="47"/>
        <end position="108"/>
    </location>
</feature>
<organism evidence="2 3">
    <name type="scientific">Trichonephila clavipes</name>
    <name type="common">Golden silk orbweaver</name>
    <name type="synonym">Nephila clavipes</name>
    <dbReference type="NCBI Taxonomy" id="2585209"/>
    <lineage>
        <taxon>Eukaryota</taxon>
        <taxon>Metazoa</taxon>
        <taxon>Ecdysozoa</taxon>
        <taxon>Arthropoda</taxon>
        <taxon>Chelicerata</taxon>
        <taxon>Arachnida</taxon>
        <taxon>Araneae</taxon>
        <taxon>Araneomorphae</taxon>
        <taxon>Entelegynae</taxon>
        <taxon>Araneoidea</taxon>
        <taxon>Nephilidae</taxon>
        <taxon>Trichonephila</taxon>
    </lineage>
</organism>
<dbReference type="Proteomes" id="UP000887159">
    <property type="component" value="Unassembled WGS sequence"/>
</dbReference>
<evidence type="ECO:0000313" key="2">
    <source>
        <dbReference type="EMBL" id="GFY09746.1"/>
    </source>
</evidence>